<dbReference type="InterPro" id="IPR001382">
    <property type="entry name" value="Glyco_hydro_47"/>
</dbReference>
<evidence type="ECO:0000313" key="24">
    <source>
        <dbReference type="EMBL" id="EWM27051.1"/>
    </source>
</evidence>
<dbReference type="GO" id="GO:0005509">
    <property type="term" value="F:calcium ion binding"/>
    <property type="evidence" value="ECO:0007669"/>
    <property type="project" value="InterPro"/>
</dbReference>
<comment type="pathway">
    <text evidence="3">Protein modification; protein glycosylation.</text>
</comment>
<evidence type="ECO:0000256" key="9">
    <source>
        <dbReference type="ARBA" id="ARBA00022837"/>
    </source>
</evidence>
<evidence type="ECO:0000256" key="13">
    <source>
        <dbReference type="ARBA" id="ARBA00023157"/>
    </source>
</evidence>
<comment type="caution">
    <text evidence="24">The sequence shown here is derived from an EMBL/GenBank/DDBJ whole genome shotgun (WGS) entry which is preliminary data.</text>
</comment>
<evidence type="ECO:0000256" key="18">
    <source>
        <dbReference type="PIRSR" id="PIRSR601382-1"/>
    </source>
</evidence>
<evidence type="ECO:0000256" key="17">
    <source>
        <dbReference type="ARBA" id="ARBA00053655"/>
    </source>
</evidence>
<evidence type="ECO:0000256" key="3">
    <source>
        <dbReference type="ARBA" id="ARBA00004922"/>
    </source>
</evidence>
<evidence type="ECO:0000256" key="10">
    <source>
        <dbReference type="ARBA" id="ARBA00022968"/>
    </source>
</evidence>
<evidence type="ECO:0000256" key="14">
    <source>
        <dbReference type="ARBA" id="ARBA00023295"/>
    </source>
</evidence>
<dbReference type="FunFam" id="1.50.10.10:FF:000010">
    <property type="entry name" value="alpha-1,2-Mannosidase"/>
    <property type="match status" value="1"/>
</dbReference>
<comment type="subcellular location">
    <subcellularLocation>
        <location evidence="2">Endoplasmic reticulum membrane</location>
        <topology evidence="2">Single-pass type II membrane protein</topology>
    </subcellularLocation>
</comment>
<feature type="active site" description="Proton donor" evidence="18">
    <location>
        <position position="424"/>
    </location>
</feature>
<evidence type="ECO:0000256" key="23">
    <source>
        <dbReference type="SAM" id="Phobius"/>
    </source>
</evidence>
<comment type="similarity">
    <text evidence="4 21">Belongs to the glycosyl hydrolase 47 family.</text>
</comment>
<feature type="compositionally biased region" description="Basic and acidic residues" evidence="22">
    <location>
        <begin position="221"/>
        <end position="230"/>
    </location>
</feature>
<evidence type="ECO:0000256" key="1">
    <source>
        <dbReference type="ARBA" id="ARBA00001913"/>
    </source>
</evidence>
<keyword evidence="10" id="KW-0735">Signal-anchor</keyword>
<feature type="compositionally biased region" description="Acidic residues" evidence="22">
    <location>
        <begin position="164"/>
        <end position="220"/>
    </location>
</feature>
<gene>
    <name evidence="24" type="ORF">Naga_100056g13</name>
</gene>
<evidence type="ECO:0000256" key="22">
    <source>
        <dbReference type="SAM" id="MobiDB-lite"/>
    </source>
</evidence>
<dbReference type="Pfam" id="PF01532">
    <property type="entry name" value="Glyco_hydro_47"/>
    <property type="match status" value="1"/>
</dbReference>
<feature type="transmembrane region" description="Helical" evidence="23">
    <location>
        <begin position="46"/>
        <end position="67"/>
    </location>
</feature>
<keyword evidence="6 19" id="KW-0479">Metal-binding</keyword>
<keyword evidence="9 19" id="KW-0106">Calcium</keyword>
<feature type="compositionally biased region" description="Basic and acidic residues" evidence="22">
    <location>
        <begin position="121"/>
        <end position="150"/>
    </location>
</feature>
<dbReference type="Gene3D" id="1.50.10.10">
    <property type="match status" value="1"/>
</dbReference>
<evidence type="ECO:0000256" key="19">
    <source>
        <dbReference type="PIRSR" id="PIRSR601382-2"/>
    </source>
</evidence>
<evidence type="ECO:0000256" key="2">
    <source>
        <dbReference type="ARBA" id="ARBA00004648"/>
    </source>
</evidence>
<name>W7U2I5_9STRA</name>
<feature type="disulfide bond" evidence="20">
    <location>
        <begin position="628"/>
        <end position="661"/>
    </location>
</feature>
<keyword evidence="14 21" id="KW-0326">Glycosidase</keyword>
<dbReference type="AlphaFoldDB" id="W7U2I5"/>
<evidence type="ECO:0000313" key="25">
    <source>
        <dbReference type="Proteomes" id="UP000019335"/>
    </source>
</evidence>
<dbReference type="GO" id="GO:0005975">
    <property type="term" value="P:carbohydrate metabolic process"/>
    <property type="evidence" value="ECO:0007669"/>
    <property type="project" value="InterPro"/>
</dbReference>
<evidence type="ECO:0000256" key="8">
    <source>
        <dbReference type="ARBA" id="ARBA00022824"/>
    </source>
</evidence>
<evidence type="ECO:0000256" key="21">
    <source>
        <dbReference type="RuleBase" id="RU361193"/>
    </source>
</evidence>
<dbReference type="GO" id="GO:0010498">
    <property type="term" value="P:proteasomal protein catabolic process"/>
    <property type="evidence" value="ECO:0007669"/>
    <property type="project" value="UniProtKB-ARBA"/>
</dbReference>
<reference evidence="24 25" key="1">
    <citation type="journal article" date="2014" name="Mol. Plant">
        <title>Chromosome Scale Genome Assembly and Transcriptome Profiling of Nannochloropsis gaditana in Nitrogen Depletion.</title>
        <authorList>
            <person name="Corteggiani Carpinelli E."/>
            <person name="Telatin A."/>
            <person name="Vitulo N."/>
            <person name="Forcato C."/>
            <person name="D'Angelo M."/>
            <person name="Schiavon R."/>
            <person name="Vezzi A."/>
            <person name="Giacometti G.M."/>
            <person name="Morosinotto T."/>
            <person name="Valle G."/>
        </authorList>
    </citation>
    <scope>NUCLEOTIDE SEQUENCE [LARGE SCALE GENOMIC DNA]</scope>
    <source>
        <strain evidence="24 25">B-31</strain>
    </source>
</reference>
<feature type="active site" evidence="18">
    <location>
        <position position="707"/>
    </location>
</feature>
<dbReference type="InterPro" id="IPR036026">
    <property type="entry name" value="Seven-hairpin_glycosidases"/>
</dbReference>
<feature type="binding site" evidence="19">
    <location>
        <position position="794"/>
    </location>
    <ligand>
        <name>Ca(2+)</name>
        <dbReference type="ChEBI" id="CHEBI:29108"/>
    </ligand>
</feature>
<feature type="compositionally biased region" description="Acidic residues" evidence="22">
    <location>
        <begin position="840"/>
        <end position="853"/>
    </location>
</feature>
<comment type="catalytic activity">
    <reaction evidence="16">
        <text>N(4)-(alpha-D-Man-(1-&gt;2)-alpha-D-Man-(1-&gt;2)-alpha-D-Man-(1-&gt;3)-[alpha-D-Man-(1-&gt;2)-alpha-D-Man-(1-&gt;3)-[alpha-D-Man-(1-&gt;2)-alpha-D-Man-(1-&gt;6)]-alpha-D-Man-(1-&gt;6)]-beta-D-Man-(1-&gt;4)-beta-D-GlcNAc-(1-&gt;4)-beta-D-GlcNAc)-L-asparaginyl-[protein] (N-glucan mannose isomer 9A1,2,3B1,2,3) + 4 H2O = N(4)-(alpha-D-Man-(1-&gt;3)-[alpha-D-Man-(1-&gt;3)-[alpha-D-Man-(1-&gt;6)]-alpha-D-Man-(1-&gt;6)]-beta-D-Man-(1-&gt;4)-beta-D-GlcNAc-(1-&gt;4)-beta-D-GlcNAc)-L-asparaginyl-[protein] (N-glucan mannose isomer 5A1,2) + 4 beta-D-mannose</text>
        <dbReference type="Rhea" id="RHEA:56008"/>
        <dbReference type="Rhea" id="RHEA-COMP:14356"/>
        <dbReference type="Rhea" id="RHEA-COMP:14367"/>
        <dbReference type="ChEBI" id="CHEBI:15377"/>
        <dbReference type="ChEBI" id="CHEBI:28563"/>
        <dbReference type="ChEBI" id="CHEBI:59087"/>
        <dbReference type="ChEBI" id="CHEBI:139493"/>
        <dbReference type="EC" id="3.2.1.113"/>
    </reaction>
</comment>
<comment type="cofactor">
    <cofactor evidence="1 19">
        <name>Ca(2+)</name>
        <dbReference type="ChEBI" id="CHEBI:29108"/>
    </cofactor>
</comment>
<feature type="compositionally biased region" description="Acidic residues" evidence="22">
    <location>
        <begin position="860"/>
        <end position="882"/>
    </location>
</feature>
<proteinExistence type="inferred from homology"/>
<comment type="function">
    <text evidence="17">Involved in glycoprotein quality control targeting of misfolded glycoproteins for degradation. It primarily trims a single alpha-1,2-linked mannose residue from Man(9)GlcNAc(2) to produce Man(8)GlcNAc(2), but at high enzyme concentrations, as found in the ER quality control compartment (ERQC), it further trims the carbohydrates to Man(5-6)GlcNAc(2).</text>
</comment>
<keyword evidence="25" id="KW-1185">Reference proteome</keyword>
<organism evidence="24 25">
    <name type="scientific">Nannochloropsis gaditana</name>
    <dbReference type="NCBI Taxonomy" id="72520"/>
    <lineage>
        <taxon>Eukaryota</taxon>
        <taxon>Sar</taxon>
        <taxon>Stramenopiles</taxon>
        <taxon>Ochrophyta</taxon>
        <taxon>Eustigmatophyceae</taxon>
        <taxon>Eustigmatales</taxon>
        <taxon>Monodopsidaceae</taxon>
        <taxon>Nannochloropsis</taxon>
    </lineage>
</organism>
<evidence type="ECO:0000256" key="16">
    <source>
        <dbReference type="ARBA" id="ARBA00048605"/>
    </source>
</evidence>
<feature type="active site" evidence="18">
    <location>
        <position position="563"/>
    </location>
</feature>
<dbReference type="Proteomes" id="UP000019335">
    <property type="component" value="Chromosome 7"/>
</dbReference>
<evidence type="ECO:0000256" key="6">
    <source>
        <dbReference type="ARBA" id="ARBA00022723"/>
    </source>
</evidence>
<dbReference type="InterPro" id="IPR050749">
    <property type="entry name" value="Glycosyl_Hydrolase_47"/>
</dbReference>
<feature type="compositionally biased region" description="Basic and acidic residues" evidence="22">
    <location>
        <begin position="291"/>
        <end position="306"/>
    </location>
</feature>
<dbReference type="EC" id="3.2.1.-" evidence="21"/>
<keyword evidence="11 23" id="KW-1133">Transmembrane helix</keyword>
<dbReference type="GO" id="GO:0004571">
    <property type="term" value="F:mannosyl-oligosaccharide 1,2-alpha-mannosidase activity"/>
    <property type="evidence" value="ECO:0007669"/>
    <property type="project" value="UniProtKB-EC"/>
</dbReference>
<evidence type="ECO:0000256" key="4">
    <source>
        <dbReference type="ARBA" id="ARBA00007658"/>
    </source>
</evidence>
<keyword evidence="5 23" id="KW-0812">Transmembrane</keyword>
<dbReference type="PRINTS" id="PR00747">
    <property type="entry name" value="GLYHDRLASE47"/>
</dbReference>
<evidence type="ECO:0000256" key="15">
    <source>
        <dbReference type="ARBA" id="ARBA00047669"/>
    </source>
</evidence>
<keyword evidence="13 20" id="KW-1015">Disulfide bond</keyword>
<feature type="compositionally biased region" description="Basic and acidic residues" evidence="22">
    <location>
        <begin position="814"/>
        <end position="830"/>
    </location>
</feature>
<dbReference type="OrthoDB" id="8118055at2759"/>
<evidence type="ECO:0000256" key="20">
    <source>
        <dbReference type="PIRSR" id="PIRSR601382-3"/>
    </source>
</evidence>
<keyword evidence="12 23" id="KW-0472">Membrane</keyword>
<sequence length="893" mass="99666">MDRRSPDPEAGMYCPRRRADSKEQHADLSKYKRWNFKTFLFLRGRLVLMAVGLFAFTTGGSLVVSMLTSGSDEGSRGHMLSSTTTSHAKVRFDGDLAVPEAGVGLQKDDMSTPRPASVEDEGSRRDHVDHDLEQMEEKEGRVREQRDGAKKAVGLGDDGHDGAGSEEEEEDEGGEEEWEEGAEDRWEEEDEDGWGEEEEEAEADGKEEGEEVEEDSEGQSDVEKEEDKPRLGVLNDRLHPFRRPQAPLDFKSREAVEMMVRERQEGGGARVHEKGGVRLAARAQAAADRIREKREEMDAPVEHPGPRDPSLPTHASLSLAEAQEKLQALGRSVEEQAALNVARRGAVKAAILHAWEGYKEFAWGMDELAPVAKKGLKWFGLGLTLVDSLDLLWLVGEKDEFWGARDWVAADLDVSPQVHVNVFEVTIRVLGGLLSAFHFSQDPVFLEKAQILGRNLRSAMESPSGVPWSDAVLGEARAFAPPTAPDSSVSEATSIQLEFKYLAHVSKDESLYRLAEHSMRAVDRARAKLPSHGHRRALPPMFINARTGDFNRGSTITLGARGDSYYEYLLKQWLLTGKREAFYRDRYLEAVAGIKAELFRHSEPEGRAFIAELASGSNFSPKMDHLVCYLPGTLALGVHHGIDPTGEGGHMEMARELMVTCFEFYNQTATGLSPEIAHFRVNPSASSSSGSDLYVKPRDTHNMLRPETVESLFYLYRVTGDAVYQEWAWQIFQAFEAHAKIPTGGYSGLENVGDPSSPRIDKMESFFLGETLKYLFLLFEDPSLFSLDEYVLNTEAHPFPIMSPEEDWLVYKGKGGEKDQEGSAQERHADVSGVHRGHEEQEDGGEEEKEGEEDAKRGEEDEEEEEEGEEEEEEEEEKEEELGEQKGAVTAES</sequence>
<dbReference type="GO" id="GO:0005789">
    <property type="term" value="C:endoplasmic reticulum membrane"/>
    <property type="evidence" value="ECO:0007669"/>
    <property type="project" value="UniProtKB-SubCell"/>
</dbReference>
<feature type="active site" description="Proton donor" evidence="18">
    <location>
        <position position="675"/>
    </location>
</feature>
<feature type="region of interest" description="Disordered" evidence="22">
    <location>
        <begin position="813"/>
        <end position="893"/>
    </location>
</feature>
<feature type="region of interest" description="Disordered" evidence="22">
    <location>
        <begin position="291"/>
        <end position="313"/>
    </location>
</feature>
<evidence type="ECO:0000256" key="7">
    <source>
        <dbReference type="ARBA" id="ARBA00022801"/>
    </source>
</evidence>
<dbReference type="PANTHER" id="PTHR11742:SF55">
    <property type="entry name" value="ENDOPLASMIC RETICULUM MANNOSYL-OLIGOSACCHARIDE 1,2-ALPHA-MANNOSIDASE"/>
    <property type="match status" value="1"/>
</dbReference>
<keyword evidence="8" id="KW-0256">Endoplasmic reticulum</keyword>
<dbReference type="EMBL" id="AZIL01000523">
    <property type="protein sequence ID" value="EWM27051.1"/>
    <property type="molecule type" value="Genomic_DNA"/>
</dbReference>
<dbReference type="InterPro" id="IPR012341">
    <property type="entry name" value="6hp_glycosidase-like_sf"/>
</dbReference>
<feature type="region of interest" description="Disordered" evidence="22">
    <location>
        <begin position="103"/>
        <end position="239"/>
    </location>
</feature>
<dbReference type="GO" id="GO:0034976">
    <property type="term" value="P:response to endoplasmic reticulum stress"/>
    <property type="evidence" value="ECO:0007669"/>
    <property type="project" value="UniProtKB-ARBA"/>
</dbReference>
<dbReference type="SUPFAM" id="SSF48225">
    <property type="entry name" value="Seven-hairpin glycosidases"/>
    <property type="match status" value="1"/>
</dbReference>
<evidence type="ECO:0000256" key="11">
    <source>
        <dbReference type="ARBA" id="ARBA00022989"/>
    </source>
</evidence>
<accession>W7U2I5</accession>
<comment type="catalytic activity">
    <reaction evidence="15">
        <text>N(4)-(alpha-D-Man-(1-&gt;2)-alpha-D-Man-(1-&gt;2)-alpha-D-Man-(1-&gt;3)-[alpha-D-Man-(1-&gt;3)-[alpha-D-Man-(1-&gt;2)-alpha-D-Man-(1-&gt;6)]-alpha-D-Man-(1-&gt;6)]-beta-D-Man-(1-&gt;4)-beta-D-GlcNAc-(1-&gt;4)-beta-D-GlcNAc)-L-asparaginyl-[protein] (N-glucan mannose isomer 8A1,2,3B1,3) + 3 H2O = N(4)-(alpha-D-Man-(1-&gt;3)-[alpha-D-Man-(1-&gt;3)-[alpha-D-Man-(1-&gt;6)]-alpha-D-Man-(1-&gt;6)]-beta-D-Man-(1-&gt;4)-beta-D-GlcNAc-(1-&gt;4)-beta-D-GlcNAc)-L-asparaginyl-[protein] (N-glucan mannose isomer 5A1,2) + 3 beta-D-mannose</text>
        <dbReference type="Rhea" id="RHEA:56028"/>
        <dbReference type="Rhea" id="RHEA-COMP:14358"/>
        <dbReference type="Rhea" id="RHEA-COMP:14367"/>
        <dbReference type="ChEBI" id="CHEBI:15377"/>
        <dbReference type="ChEBI" id="CHEBI:28563"/>
        <dbReference type="ChEBI" id="CHEBI:59087"/>
        <dbReference type="ChEBI" id="CHEBI:60628"/>
        <dbReference type="EC" id="3.2.1.113"/>
    </reaction>
</comment>
<protein>
    <recommendedName>
        <fullName evidence="21">alpha-1,2-Mannosidase</fullName>
        <ecNumber evidence="21">3.2.1.-</ecNumber>
    </recommendedName>
</protein>
<evidence type="ECO:0000256" key="5">
    <source>
        <dbReference type="ARBA" id="ARBA00022692"/>
    </source>
</evidence>
<evidence type="ECO:0000256" key="12">
    <source>
        <dbReference type="ARBA" id="ARBA00023136"/>
    </source>
</evidence>
<dbReference type="PANTHER" id="PTHR11742">
    <property type="entry name" value="MANNOSYL-OLIGOSACCHARIDE ALPHA-1,2-MANNOSIDASE-RELATED"/>
    <property type="match status" value="1"/>
</dbReference>
<keyword evidence="7 21" id="KW-0378">Hydrolase</keyword>